<feature type="region of interest" description="Disordered" evidence="10">
    <location>
        <begin position="30"/>
        <end position="64"/>
    </location>
</feature>
<accession>A0A917SQY1</accession>
<dbReference type="PANTHER" id="PTHR11441:SF0">
    <property type="entry name" value="THYMIDINE KINASE, CYTOSOLIC"/>
    <property type="match status" value="1"/>
</dbReference>
<keyword evidence="4 8" id="KW-0808">Transferase</keyword>
<reference evidence="11" key="1">
    <citation type="journal article" date="2014" name="Int. J. Syst. Evol. Microbiol.">
        <title>Complete genome sequence of Corynebacterium casei LMG S-19264T (=DSM 44701T), isolated from a smear-ripened cheese.</title>
        <authorList>
            <consortium name="US DOE Joint Genome Institute (JGI-PGF)"/>
            <person name="Walter F."/>
            <person name="Albersmeier A."/>
            <person name="Kalinowski J."/>
            <person name="Ruckert C."/>
        </authorList>
    </citation>
    <scope>NUCLEOTIDE SEQUENCE</scope>
    <source>
        <strain evidence="11">CGMCC 4.7308</strain>
    </source>
</reference>
<keyword evidence="12" id="KW-1185">Reference proteome</keyword>
<evidence type="ECO:0000256" key="10">
    <source>
        <dbReference type="SAM" id="MobiDB-lite"/>
    </source>
</evidence>
<name>A0A917SQY1_9ACTN</name>
<evidence type="ECO:0000256" key="4">
    <source>
        <dbReference type="ARBA" id="ARBA00022679"/>
    </source>
</evidence>
<evidence type="ECO:0000256" key="6">
    <source>
        <dbReference type="ARBA" id="ARBA00022777"/>
    </source>
</evidence>
<dbReference type="GO" id="GO:0005524">
    <property type="term" value="F:ATP binding"/>
    <property type="evidence" value="ECO:0007669"/>
    <property type="project" value="UniProtKB-KW"/>
</dbReference>
<dbReference type="SUPFAM" id="SSF52540">
    <property type="entry name" value="P-loop containing nucleoside triphosphate hydrolases"/>
    <property type="match status" value="1"/>
</dbReference>
<dbReference type="AlphaFoldDB" id="A0A917SQY1"/>
<gene>
    <name evidence="11" type="ORF">GCM10011594_09130</name>
</gene>
<protein>
    <recommendedName>
        <fullName evidence="2 8">Thymidine kinase</fullName>
        <ecNumber evidence="2 8">2.7.1.21</ecNumber>
    </recommendedName>
</protein>
<organism evidence="11 12">
    <name type="scientific">Nakamurella endophytica</name>
    <dbReference type="NCBI Taxonomy" id="1748367"/>
    <lineage>
        <taxon>Bacteria</taxon>
        <taxon>Bacillati</taxon>
        <taxon>Actinomycetota</taxon>
        <taxon>Actinomycetes</taxon>
        <taxon>Nakamurellales</taxon>
        <taxon>Nakamurellaceae</taxon>
        <taxon>Nakamurella</taxon>
    </lineage>
</organism>
<dbReference type="PANTHER" id="PTHR11441">
    <property type="entry name" value="THYMIDINE KINASE"/>
    <property type="match status" value="1"/>
</dbReference>
<dbReference type="GO" id="GO:0004797">
    <property type="term" value="F:thymidine kinase activity"/>
    <property type="evidence" value="ECO:0007669"/>
    <property type="project" value="UniProtKB-EC"/>
</dbReference>
<evidence type="ECO:0000256" key="1">
    <source>
        <dbReference type="ARBA" id="ARBA00007587"/>
    </source>
</evidence>
<dbReference type="Pfam" id="PF00265">
    <property type="entry name" value="TK"/>
    <property type="match status" value="1"/>
</dbReference>
<dbReference type="SUPFAM" id="SSF57716">
    <property type="entry name" value="Glucocorticoid receptor-like (DNA-binding domain)"/>
    <property type="match status" value="1"/>
</dbReference>
<dbReference type="NCBIfam" id="NF003297">
    <property type="entry name" value="PRK04296.1-2"/>
    <property type="match status" value="1"/>
</dbReference>
<evidence type="ECO:0000256" key="5">
    <source>
        <dbReference type="ARBA" id="ARBA00022741"/>
    </source>
</evidence>
<dbReference type="EC" id="2.7.1.21" evidence="2 8"/>
<dbReference type="Gene3D" id="3.40.50.300">
    <property type="entry name" value="P-loop containing nucleotide triphosphate hydrolases"/>
    <property type="match status" value="1"/>
</dbReference>
<dbReference type="EMBL" id="BMNA01000002">
    <property type="protein sequence ID" value="GGL91544.1"/>
    <property type="molecule type" value="Genomic_DNA"/>
</dbReference>
<comment type="similarity">
    <text evidence="1 9">Belongs to the thymidine kinase family.</text>
</comment>
<keyword evidence="3 8" id="KW-0237">DNA synthesis</keyword>
<dbReference type="Proteomes" id="UP000655208">
    <property type="component" value="Unassembled WGS sequence"/>
</dbReference>
<evidence type="ECO:0000256" key="8">
    <source>
        <dbReference type="RuleBase" id="RU000544"/>
    </source>
</evidence>
<comment type="catalytic activity">
    <reaction evidence="8">
        <text>thymidine + ATP = dTMP + ADP + H(+)</text>
        <dbReference type="Rhea" id="RHEA:19129"/>
        <dbReference type="ChEBI" id="CHEBI:15378"/>
        <dbReference type="ChEBI" id="CHEBI:17748"/>
        <dbReference type="ChEBI" id="CHEBI:30616"/>
        <dbReference type="ChEBI" id="CHEBI:63528"/>
        <dbReference type="ChEBI" id="CHEBI:456216"/>
        <dbReference type="EC" id="2.7.1.21"/>
    </reaction>
</comment>
<evidence type="ECO:0000313" key="11">
    <source>
        <dbReference type="EMBL" id="GGL91544.1"/>
    </source>
</evidence>
<keyword evidence="7 8" id="KW-0067">ATP-binding</keyword>
<keyword evidence="5 8" id="KW-0547">Nucleotide-binding</keyword>
<evidence type="ECO:0000256" key="2">
    <source>
        <dbReference type="ARBA" id="ARBA00012118"/>
    </source>
</evidence>
<evidence type="ECO:0000256" key="7">
    <source>
        <dbReference type="ARBA" id="ARBA00022840"/>
    </source>
</evidence>
<comment type="caution">
    <text evidence="11">The sequence shown here is derived from an EMBL/GenBank/DDBJ whole genome shotgun (WGS) entry which is preliminary data.</text>
</comment>
<evidence type="ECO:0000256" key="9">
    <source>
        <dbReference type="RuleBase" id="RU004165"/>
    </source>
</evidence>
<dbReference type="InterPro" id="IPR001267">
    <property type="entry name" value="Thymidine_kinase"/>
</dbReference>
<dbReference type="Gene3D" id="3.30.60.20">
    <property type="match status" value="1"/>
</dbReference>
<keyword evidence="6 8" id="KW-0418">Kinase</keyword>
<dbReference type="GO" id="GO:0005829">
    <property type="term" value="C:cytosol"/>
    <property type="evidence" value="ECO:0007669"/>
    <property type="project" value="TreeGrafter"/>
</dbReference>
<dbReference type="GO" id="GO:0046104">
    <property type="term" value="P:thymidine metabolic process"/>
    <property type="evidence" value="ECO:0007669"/>
    <property type="project" value="TreeGrafter"/>
</dbReference>
<dbReference type="InterPro" id="IPR027417">
    <property type="entry name" value="P-loop_NTPase"/>
</dbReference>
<evidence type="ECO:0000313" key="12">
    <source>
        <dbReference type="Proteomes" id="UP000655208"/>
    </source>
</evidence>
<proteinExistence type="inferred from homology"/>
<dbReference type="GO" id="GO:0071897">
    <property type="term" value="P:DNA biosynthetic process"/>
    <property type="evidence" value="ECO:0007669"/>
    <property type="project" value="UniProtKB-KW"/>
</dbReference>
<reference evidence="11" key="2">
    <citation type="submission" date="2020-09" db="EMBL/GenBank/DDBJ databases">
        <authorList>
            <person name="Sun Q."/>
            <person name="Zhou Y."/>
        </authorList>
    </citation>
    <scope>NUCLEOTIDE SEQUENCE</scope>
    <source>
        <strain evidence="11">CGMCC 4.7308</strain>
    </source>
</reference>
<sequence>MTGGPAPSAAPAVRSEVCEVSCTARTVPVVPVVPPSDDADDADRAEPGSGATALSTVPAAGSRRGTTPVGALKFFHGPMDCGKSTLALQLDHNHTRQGRRGLLLTRLDRSRRPQISSRMGLSRPAVEVAEDTDLAQLVRRSWAAGTRVDYLIVDEVQFFTPAQIDQLAVLADETQVDVYTFGITTDFRGRLFPATARLVELADEVLPLQVEVLCWCGRPGRFNARVVDGEMVRTGDTVVVADTEAPGDQDRQDTVRYQVLCRTHHRTGDLGPGAAAALPIET</sequence>
<evidence type="ECO:0000256" key="3">
    <source>
        <dbReference type="ARBA" id="ARBA00022634"/>
    </source>
</evidence>